<accession>A0A097SR05</accession>
<name>A0A097SR05_9NOCA</name>
<evidence type="ECO:0000313" key="1">
    <source>
        <dbReference type="EMBL" id="AIU93959.1"/>
    </source>
</evidence>
<dbReference type="AlphaFoldDB" id="A0A097SR05"/>
<gene>
    <name evidence="1" type="ORF">LRS1606.525</name>
</gene>
<keyword evidence="1" id="KW-0614">Plasmid</keyword>
<reference evidence="1" key="1">
    <citation type="submission" date="2014-03" db="EMBL/GenBank/DDBJ databases">
        <authorList>
            <person name="Zhang G."/>
            <person name="Zhu L."/>
            <person name="Fang P."/>
        </authorList>
    </citation>
    <scope>NUCLEOTIDE SEQUENCE</scope>
    <source>
        <strain evidence="1">NS1</strain>
        <plasmid evidence="1">pNSL1</plasmid>
    </source>
</reference>
<organism evidence="1">
    <name type="scientific">Rhodococcus sp. NS1</name>
    <dbReference type="NCBI Taxonomy" id="402236"/>
    <lineage>
        <taxon>Bacteria</taxon>
        <taxon>Bacillati</taxon>
        <taxon>Actinomycetota</taxon>
        <taxon>Actinomycetes</taxon>
        <taxon>Mycobacteriales</taxon>
        <taxon>Nocardiaceae</taxon>
        <taxon>Rhodococcus</taxon>
    </lineage>
</organism>
<geneLocation type="plasmid" evidence="1">
    <name>pNSL1</name>
</geneLocation>
<dbReference type="EMBL" id="KJ605395">
    <property type="protein sequence ID" value="AIU93959.1"/>
    <property type="molecule type" value="Genomic_DNA"/>
</dbReference>
<sequence>MAQHLHRLSQGALQPGGGVVITGRSESIDCGLGDLTDAADFFAQLGQFVEAFFGVGSAPQSQHCAFGFVVGGIDLCASFGFDVASLPRTAVFGPVAVDGFVAGLAFFGGEMFEDRFGVQPCRGGDDQFGDLSRGDRDVVFDETQPVTGQLLFRQAEGRGQAGRVFHADRAGFAVADDGVVVVEDELEYPLGGVDLRIVPVRAGSVQGVPAGLVRAQCLDLRPRHLQPGRGHPFLTAFESTSTKRTSTRGGFCIPSRITATSTRSSMRRAR</sequence>
<protein>
    <submittedName>
        <fullName evidence="1">Uncharacterized protein</fullName>
    </submittedName>
</protein>
<proteinExistence type="predicted"/>